<comment type="caution">
    <text evidence="1">The sequence shown here is derived from an EMBL/GenBank/DDBJ whole genome shotgun (WGS) entry which is preliminary data.</text>
</comment>
<evidence type="ECO:0000313" key="2">
    <source>
        <dbReference type="Proteomes" id="UP001138768"/>
    </source>
</evidence>
<name>A0A9X1B3M5_9GAMM</name>
<evidence type="ECO:0008006" key="3">
    <source>
        <dbReference type="Google" id="ProtNLM"/>
    </source>
</evidence>
<dbReference type="NCBIfam" id="NF007714">
    <property type="entry name" value="PRK10410.1-2"/>
    <property type="match status" value="1"/>
</dbReference>
<gene>
    <name evidence="1" type="ORF">CKO42_04840</name>
</gene>
<accession>A0A9X1B3M5</accession>
<dbReference type="InterPro" id="IPR020483">
    <property type="entry name" value="Uncharacterised_YgbA"/>
</dbReference>
<evidence type="ECO:0000313" key="1">
    <source>
        <dbReference type="EMBL" id="MBK1617791.1"/>
    </source>
</evidence>
<dbReference type="Pfam" id="PF11756">
    <property type="entry name" value="YgbA_NO"/>
    <property type="match status" value="1"/>
</dbReference>
<reference evidence="1 2" key="1">
    <citation type="journal article" date="2020" name="Microorganisms">
        <title>Osmotic Adaptation and Compatible Solute Biosynthesis of Phototrophic Bacteria as Revealed from Genome Analyses.</title>
        <authorList>
            <person name="Imhoff J.F."/>
            <person name="Rahn T."/>
            <person name="Kunzel S."/>
            <person name="Keller A."/>
            <person name="Neulinger S.C."/>
        </authorList>
    </citation>
    <scope>NUCLEOTIDE SEQUENCE [LARGE SCALE GENOMIC DNA]</scope>
    <source>
        <strain evidence="1 2">DSM 25653</strain>
    </source>
</reference>
<dbReference type="Proteomes" id="UP001138768">
    <property type="component" value="Unassembled WGS sequence"/>
</dbReference>
<keyword evidence="2" id="KW-1185">Reference proteome</keyword>
<organism evidence="1 2">
    <name type="scientific">Lamprobacter modestohalophilus</name>
    <dbReference type="NCBI Taxonomy" id="1064514"/>
    <lineage>
        <taxon>Bacteria</taxon>
        <taxon>Pseudomonadati</taxon>
        <taxon>Pseudomonadota</taxon>
        <taxon>Gammaproteobacteria</taxon>
        <taxon>Chromatiales</taxon>
        <taxon>Chromatiaceae</taxon>
        <taxon>Lamprobacter</taxon>
    </lineage>
</organism>
<protein>
    <recommendedName>
        <fullName evidence="3">Nitrous oxide-stimulated promoter family protein</fullName>
    </recommendedName>
</protein>
<proteinExistence type="predicted"/>
<dbReference type="EMBL" id="NRRY01000005">
    <property type="protein sequence ID" value="MBK1617791.1"/>
    <property type="molecule type" value="Genomic_DNA"/>
</dbReference>
<dbReference type="AlphaFoldDB" id="A0A9X1B3M5"/>
<sequence>MRPANSGRRIRREKRTITAMLNLYCQDHHAARGVSSQRCDACDELLRYAHQRLDNCVFGELKQPCNQCTVHCYSKSLRPRIVEVMRYAGPRMTLRYPLLSILHLWDKLRAR</sequence>